<dbReference type="EMBL" id="JAXBLV010000078">
    <property type="protein sequence ID" value="MDY3559080.1"/>
    <property type="molecule type" value="Genomic_DNA"/>
</dbReference>
<gene>
    <name evidence="1" type="ORF">R5W23_006270</name>
</gene>
<accession>A0ABU5EX84</accession>
<dbReference type="Proteomes" id="UP001272242">
    <property type="component" value="Unassembled WGS sequence"/>
</dbReference>
<comment type="caution">
    <text evidence="1">The sequence shown here is derived from an EMBL/GenBank/DDBJ whole genome shotgun (WGS) entry which is preliminary data.</text>
</comment>
<evidence type="ECO:0000313" key="2">
    <source>
        <dbReference type="Proteomes" id="UP001272242"/>
    </source>
</evidence>
<evidence type="ECO:0000313" key="1">
    <source>
        <dbReference type="EMBL" id="MDY3559080.1"/>
    </source>
</evidence>
<protein>
    <submittedName>
        <fullName evidence="1">Uncharacterized protein</fullName>
    </submittedName>
</protein>
<name>A0ABU5EX84_9BACT</name>
<proteinExistence type="predicted"/>
<organism evidence="1 2">
    <name type="scientific">Gemmata algarum</name>
    <dbReference type="NCBI Taxonomy" id="2975278"/>
    <lineage>
        <taxon>Bacteria</taxon>
        <taxon>Pseudomonadati</taxon>
        <taxon>Planctomycetota</taxon>
        <taxon>Planctomycetia</taxon>
        <taxon>Gemmatales</taxon>
        <taxon>Gemmataceae</taxon>
        <taxon>Gemmata</taxon>
    </lineage>
</organism>
<reference evidence="2" key="1">
    <citation type="journal article" date="2023" name="Mar. Drugs">
        <title>Gemmata algarum, a Novel Planctomycete Isolated from an Algal Mat, Displays Antimicrobial Activity.</title>
        <authorList>
            <person name="Kumar G."/>
            <person name="Kallscheuer N."/>
            <person name="Kashif M."/>
            <person name="Ahamad S."/>
            <person name="Jagadeeshwari U."/>
            <person name="Pannikurungottu S."/>
            <person name="Haufschild T."/>
            <person name="Kabuu M."/>
            <person name="Sasikala C."/>
            <person name="Jogler C."/>
            <person name="Ramana C."/>
        </authorList>
    </citation>
    <scope>NUCLEOTIDE SEQUENCE [LARGE SCALE GENOMIC DNA]</scope>
    <source>
        <strain evidence="2">JC673</strain>
    </source>
</reference>
<sequence>MLEESRCLPEQRFLMVIGQYSAATTAKTLRAVRAYYAQERRRFDGAAAALTEEFLAWSGSFSGGVLQTCYCHADVARGRVFDVVFGMATAARVERTRAVVEYNVIWGQVASAGLVHGWHQAAFFEFPDGVPELVASLPVDDFQARPLIGLCASEDWPAIAPELARQKAEPGAAPDTAR</sequence>
<dbReference type="RefSeq" id="WP_320685905.1">
    <property type="nucleotide sequence ID" value="NZ_JAXBLV010000078.1"/>
</dbReference>
<keyword evidence="2" id="KW-1185">Reference proteome</keyword>